<dbReference type="Pfam" id="PF13241">
    <property type="entry name" value="NAD_binding_7"/>
    <property type="match status" value="1"/>
</dbReference>
<dbReference type="GO" id="GO:0004325">
    <property type="term" value="F:ferrochelatase activity"/>
    <property type="evidence" value="ECO:0007669"/>
    <property type="project" value="InterPro"/>
</dbReference>
<dbReference type="InterPro" id="IPR006367">
    <property type="entry name" value="Sirohaem_synthase_N"/>
</dbReference>
<evidence type="ECO:0000313" key="8">
    <source>
        <dbReference type="Proteomes" id="UP000473531"/>
    </source>
</evidence>
<evidence type="ECO:0000256" key="1">
    <source>
        <dbReference type="ARBA" id="ARBA00005010"/>
    </source>
</evidence>
<reference evidence="7 8" key="1">
    <citation type="submission" date="2019-12" db="EMBL/GenBank/DDBJ databases">
        <title>Genomic-based taxomic classification of the family Erythrobacteraceae.</title>
        <authorList>
            <person name="Xu L."/>
        </authorList>
    </citation>
    <scope>NUCLEOTIDE SEQUENCE [LARGE SCALE GENOMIC DNA]</scope>
    <source>
        <strain evidence="7 8">KCTC 52259</strain>
    </source>
</reference>
<dbReference type="NCBIfam" id="TIGR01470">
    <property type="entry name" value="cysG_Nterm"/>
    <property type="match status" value="1"/>
</dbReference>
<comment type="catalytic activity">
    <reaction evidence="6">
        <text>precorrin-2 + NAD(+) = sirohydrochlorin + NADH + 2 H(+)</text>
        <dbReference type="Rhea" id="RHEA:15613"/>
        <dbReference type="ChEBI" id="CHEBI:15378"/>
        <dbReference type="ChEBI" id="CHEBI:57540"/>
        <dbReference type="ChEBI" id="CHEBI:57945"/>
        <dbReference type="ChEBI" id="CHEBI:58351"/>
        <dbReference type="ChEBI" id="CHEBI:58827"/>
        <dbReference type="EC" id="1.3.1.76"/>
    </reaction>
</comment>
<comment type="caution">
    <text evidence="7">The sequence shown here is derived from an EMBL/GenBank/DDBJ whole genome shotgun (WGS) entry which is preliminary data.</text>
</comment>
<accession>A0A6L7GEM0</accession>
<dbReference type="Gene3D" id="3.40.50.720">
    <property type="entry name" value="NAD(P)-binding Rossmann-like Domain"/>
    <property type="match status" value="1"/>
</dbReference>
<keyword evidence="4" id="KW-0520">NAD</keyword>
<dbReference type="InterPro" id="IPR028161">
    <property type="entry name" value="Met8-like"/>
</dbReference>
<dbReference type="Proteomes" id="UP000473531">
    <property type="component" value="Unassembled WGS sequence"/>
</dbReference>
<dbReference type="SUPFAM" id="SSF51735">
    <property type="entry name" value="NAD(P)-binding Rossmann-fold domains"/>
    <property type="match status" value="1"/>
</dbReference>
<dbReference type="PANTHER" id="PTHR35330">
    <property type="entry name" value="SIROHEME BIOSYNTHESIS PROTEIN MET8"/>
    <property type="match status" value="1"/>
</dbReference>
<proteinExistence type="predicted"/>
<evidence type="ECO:0000256" key="3">
    <source>
        <dbReference type="ARBA" id="ARBA00023002"/>
    </source>
</evidence>
<keyword evidence="5" id="KW-0627">Porphyrin biosynthesis</keyword>
<evidence type="ECO:0000313" key="7">
    <source>
        <dbReference type="EMBL" id="MXP13518.1"/>
    </source>
</evidence>
<dbReference type="GO" id="GO:0019354">
    <property type="term" value="P:siroheme biosynthetic process"/>
    <property type="evidence" value="ECO:0007669"/>
    <property type="project" value="UniProtKB-UniPathway"/>
</dbReference>
<dbReference type="OrthoDB" id="9815856at2"/>
<dbReference type="RefSeq" id="WP_160599758.1">
    <property type="nucleotide sequence ID" value="NZ_WTYU01000001.1"/>
</dbReference>
<dbReference type="EMBL" id="WTYU01000001">
    <property type="protein sequence ID" value="MXP13518.1"/>
    <property type="molecule type" value="Genomic_DNA"/>
</dbReference>
<evidence type="ECO:0000256" key="4">
    <source>
        <dbReference type="ARBA" id="ARBA00023027"/>
    </source>
</evidence>
<dbReference type="UniPathway" id="UPA00262">
    <property type="reaction ID" value="UER00222"/>
</dbReference>
<sequence length="259" mass="27695">MIRSLPLFHRIAGQRVVVIGEGEMGEAKKRLVERAGGIPCSEPEAHHARLAFIALDDARAAAAAALRLRRRGLLVNVADMPELCDFTTPSILDRDPVLIAIGTSGASAGLAKQLRLRLERLLPQSLGRLAAGLENARGAMRARLPAASDRRQALDDALGEGGMLDPLDPGSAARIDGWLTGQKTVVETSQITLNLTSDDPEDLTLKQCRLLGSADTLLFDPKVPVAILNRARADALRRPLPLDGPVPDGLTIILQRQSA</sequence>
<evidence type="ECO:0000256" key="5">
    <source>
        <dbReference type="ARBA" id="ARBA00023244"/>
    </source>
</evidence>
<protein>
    <recommendedName>
        <fullName evidence="2">precorrin-2 dehydrogenase</fullName>
        <ecNumber evidence="2">1.3.1.76</ecNumber>
    </recommendedName>
</protein>
<gene>
    <name evidence="7" type="ORF">GRI44_01955</name>
</gene>
<evidence type="ECO:0000256" key="2">
    <source>
        <dbReference type="ARBA" id="ARBA00012400"/>
    </source>
</evidence>
<dbReference type="EC" id="1.3.1.76" evidence="2"/>
<organism evidence="7 8">
    <name type="scientific">Allopontixanthobacter confluentis</name>
    <dbReference type="NCBI Taxonomy" id="1849021"/>
    <lineage>
        <taxon>Bacteria</taxon>
        <taxon>Pseudomonadati</taxon>
        <taxon>Pseudomonadota</taxon>
        <taxon>Alphaproteobacteria</taxon>
        <taxon>Sphingomonadales</taxon>
        <taxon>Erythrobacteraceae</taxon>
        <taxon>Allopontixanthobacter</taxon>
    </lineage>
</organism>
<keyword evidence="8" id="KW-1185">Reference proteome</keyword>
<name>A0A6L7GEM0_9SPHN</name>
<comment type="pathway">
    <text evidence="1">Porphyrin-containing compound metabolism; siroheme biosynthesis; sirohydrochlorin from precorrin-2: step 1/1.</text>
</comment>
<keyword evidence="3" id="KW-0560">Oxidoreductase</keyword>
<dbReference type="Gene3D" id="3.30.160.110">
    <property type="entry name" value="Siroheme synthase, domain 2"/>
    <property type="match status" value="1"/>
</dbReference>
<dbReference type="AlphaFoldDB" id="A0A6L7GEM0"/>
<dbReference type="GO" id="GO:0043115">
    <property type="term" value="F:precorrin-2 dehydrogenase activity"/>
    <property type="evidence" value="ECO:0007669"/>
    <property type="project" value="UniProtKB-EC"/>
</dbReference>
<dbReference type="SUPFAM" id="SSF75615">
    <property type="entry name" value="Siroheme synthase middle domains-like"/>
    <property type="match status" value="1"/>
</dbReference>
<dbReference type="PANTHER" id="PTHR35330:SF1">
    <property type="entry name" value="SIROHEME BIOSYNTHESIS PROTEIN MET8"/>
    <property type="match status" value="1"/>
</dbReference>
<dbReference type="InterPro" id="IPR036291">
    <property type="entry name" value="NAD(P)-bd_dom_sf"/>
</dbReference>
<evidence type="ECO:0000256" key="6">
    <source>
        <dbReference type="ARBA" id="ARBA00047561"/>
    </source>
</evidence>